<dbReference type="GO" id="GO:0005044">
    <property type="term" value="F:scavenger receptor activity"/>
    <property type="evidence" value="ECO:0007669"/>
    <property type="project" value="TreeGrafter"/>
</dbReference>
<keyword evidence="7" id="KW-0325">Glycoprotein</keyword>
<comment type="similarity">
    <text evidence="2">Belongs to the CD36 family.</text>
</comment>
<evidence type="ECO:0000313" key="10">
    <source>
        <dbReference type="Proteomes" id="UP001153737"/>
    </source>
</evidence>
<dbReference type="GO" id="GO:0005886">
    <property type="term" value="C:plasma membrane"/>
    <property type="evidence" value="ECO:0007669"/>
    <property type="project" value="UniProtKB-SubCell"/>
</dbReference>
<evidence type="ECO:0000256" key="3">
    <source>
        <dbReference type="ARBA" id="ARBA00022475"/>
    </source>
</evidence>
<feature type="transmembrane region" description="Helical" evidence="8">
    <location>
        <begin position="12"/>
        <end position="34"/>
    </location>
</feature>
<evidence type="ECO:0000256" key="7">
    <source>
        <dbReference type="ARBA" id="ARBA00023180"/>
    </source>
</evidence>
<name>A0A9N9SE61_PHACE</name>
<dbReference type="AlphaFoldDB" id="A0A9N9SE61"/>
<evidence type="ECO:0000256" key="6">
    <source>
        <dbReference type="ARBA" id="ARBA00023136"/>
    </source>
</evidence>
<protein>
    <submittedName>
        <fullName evidence="9">Uncharacterized protein</fullName>
    </submittedName>
</protein>
<dbReference type="EMBL" id="OU896709">
    <property type="protein sequence ID" value="CAG9819613.1"/>
    <property type="molecule type" value="Genomic_DNA"/>
</dbReference>
<evidence type="ECO:0000256" key="5">
    <source>
        <dbReference type="ARBA" id="ARBA00022989"/>
    </source>
</evidence>
<keyword evidence="5 8" id="KW-1133">Transmembrane helix</keyword>
<keyword evidence="10" id="KW-1185">Reference proteome</keyword>
<accession>A0A9N9SE61</accession>
<keyword evidence="4 8" id="KW-0812">Transmembrane</keyword>
<dbReference type="PANTHER" id="PTHR11923">
    <property type="entry name" value="SCAVENGER RECEPTOR CLASS B TYPE-1 SR-B1"/>
    <property type="match status" value="1"/>
</dbReference>
<dbReference type="OrthoDB" id="514335at2759"/>
<sequence length="488" mass="55690">MVFCSANCRKWTTFGVSLSLILIGIVLAFLWISIVQKIVNHELSLADSKTTGFTMWKETPIPMYLAFRFFNWTNYEEYQKNHTIKPNFTECGPYTYSEHHIRENITFFDDYTITYYNRRIWKYAPERSVGSLNDLITTFNPILATVANMVKFKHIIVREGVNFFLQEKKTPLAVTKTVNEFIFEGYDDPMLDLLHQLHIKGINVPFTKFGWFVDRNNSVEYDGIFNMNSGGDDIEKLGIINTWNNMSEIPYWKGQCQKVVGTSGELWYPPRDAKTVEIFSNDLCSPVSLSHQGEYTVHGIEGHKYVGSDRTLDNGTKYPEMSCFLTDGVQQRAGVRNVTLCKFGAPALISFPHFYNADPYYLQDIDGLKPDASKHEMYLSLEPRTGLPLKVRAAFQLNLQVEEIVGITLLEKVGKKLMPAFWFEQSAELDEALTSEVKLLLVLPSAGQYTGYGMITIGGLLAVVASLVTWRQGWKSTEEEHLLNQNAL</sequence>
<comment type="subcellular location">
    <subcellularLocation>
        <location evidence="1">Cell membrane</location>
    </subcellularLocation>
</comment>
<dbReference type="Proteomes" id="UP001153737">
    <property type="component" value="Chromosome 3"/>
</dbReference>
<keyword evidence="3" id="KW-1003">Cell membrane</keyword>
<dbReference type="Pfam" id="PF01130">
    <property type="entry name" value="CD36"/>
    <property type="match status" value="1"/>
</dbReference>
<evidence type="ECO:0000256" key="2">
    <source>
        <dbReference type="ARBA" id="ARBA00010532"/>
    </source>
</evidence>
<dbReference type="GO" id="GO:0005737">
    <property type="term" value="C:cytoplasm"/>
    <property type="evidence" value="ECO:0007669"/>
    <property type="project" value="TreeGrafter"/>
</dbReference>
<reference evidence="9" key="2">
    <citation type="submission" date="2022-10" db="EMBL/GenBank/DDBJ databases">
        <authorList>
            <consortium name="ENA_rothamsted_submissions"/>
            <consortium name="culmorum"/>
            <person name="King R."/>
        </authorList>
    </citation>
    <scope>NUCLEOTIDE SEQUENCE</scope>
</reference>
<dbReference type="PANTHER" id="PTHR11923:SF114">
    <property type="entry name" value="FI02050P-RELATED"/>
    <property type="match status" value="1"/>
</dbReference>
<proteinExistence type="inferred from homology"/>
<reference evidence="9" key="1">
    <citation type="submission" date="2022-01" db="EMBL/GenBank/DDBJ databases">
        <authorList>
            <person name="King R."/>
        </authorList>
    </citation>
    <scope>NUCLEOTIDE SEQUENCE</scope>
</reference>
<evidence type="ECO:0000256" key="4">
    <source>
        <dbReference type="ARBA" id="ARBA00022692"/>
    </source>
</evidence>
<dbReference type="PRINTS" id="PR01609">
    <property type="entry name" value="CD36FAMILY"/>
</dbReference>
<keyword evidence="6 8" id="KW-0472">Membrane</keyword>
<evidence type="ECO:0000313" key="9">
    <source>
        <dbReference type="EMBL" id="CAG9819613.1"/>
    </source>
</evidence>
<feature type="transmembrane region" description="Helical" evidence="8">
    <location>
        <begin position="449"/>
        <end position="470"/>
    </location>
</feature>
<gene>
    <name evidence="9" type="ORF">PHAECO_LOCUS7536</name>
</gene>
<organism evidence="9 10">
    <name type="scientific">Phaedon cochleariae</name>
    <name type="common">Mustard beetle</name>
    <dbReference type="NCBI Taxonomy" id="80249"/>
    <lineage>
        <taxon>Eukaryota</taxon>
        <taxon>Metazoa</taxon>
        <taxon>Ecdysozoa</taxon>
        <taxon>Arthropoda</taxon>
        <taxon>Hexapoda</taxon>
        <taxon>Insecta</taxon>
        <taxon>Pterygota</taxon>
        <taxon>Neoptera</taxon>
        <taxon>Endopterygota</taxon>
        <taxon>Coleoptera</taxon>
        <taxon>Polyphaga</taxon>
        <taxon>Cucujiformia</taxon>
        <taxon>Chrysomeloidea</taxon>
        <taxon>Chrysomelidae</taxon>
        <taxon>Chrysomelinae</taxon>
        <taxon>Chrysomelini</taxon>
        <taxon>Phaedon</taxon>
    </lineage>
</organism>
<dbReference type="InterPro" id="IPR002159">
    <property type="entry name" value="CD36_fam"/>
</dbReference>
<evidence type="ECO:0000256" key="1">
    <source>
        <dbReference type="ARBA" id="ARBA00004236"/>
    </source>
</evidence>
<evidence type="ECO:0000256" key="8">
    <source>
        <dbReference type="SAM" id="Phobius"/>
    </source>
</evidence>